<evidence type="ECO:0000313" key="2">
    <source>
        <dbReference type="EMBL" id="KAL1845102.1"/>
    </source>
</evidence>
<evidence type="ECO:0000256" key="1">
    <source>
        <dbReference type="SAM" id="MobiDB-lite"/>
    </source>
</evidence>
<feature type="region of interest" description="Disordered" evidence="1">
    <location>
        <begin position="289"/>
        <end position="458"/>
    </location>
</feature>
<protein>
    <submittedName>
        <fullName evidence="2">Uncharacterized protein</fullName>
    </submittedName>
</protein>
<keyword evidence="3" id="KW-1185">Reference proteome</keyword>
<dbReference type="EMBL" id="JAZHXJ010001265">
    <property type="protein sequence ID" value="KAL1845102.1"/>
    <property type="molecule type" value="Genomic_DNA"/>
</dbReference>
<gene>
    <name evidence="2" type="ORF">VTK73DRAFT_1126</name>
</gene>
<dbReference type="Proteomes" id="UP001586593">
    <property type="component" value="Unassembled WGS sequence"/>
</dbReference>
<feature type="region of interest" description="Disordered" evidence="1">
    <location>
        <begin position="123"/>
        <end position="211"/>
    </location>
</feature>
<feature type="compositionally biased region" description="Basic and acidic residues" evidence="1">
    <location>
        <begin position="394"/>
        <end position="411"/>
    </location>
</feature>
<evidence type="ECO:0000313" key="3">
    <source>
        <dbReference type="Proteomes" id="UP001586593"/>
    </source>
</evidence>
<comment type="caution">
    <text evidence="2">The sequence shown here is derived from an EMBL/GenBank/DDBJ whole genome shotgun (WGS) entry which is preliminary data.</text>
</comment>
<feature type="region of interest" description="Disordered" evidence="1">
    <location>
        <begin position="249"/>
        <end position="272"/>
    </location>
</feature>
<feature type="compositionally biased region" description="Basic residues" evidence="1">
    <location>
        <begin position="370"/>
        <end position="393"/>
    </location>
</feature>
<name>A0ABR3VTU6_9PEZI</name>
<accession>A0ABR3VTU6</accession>
<organism evidence="2 3">
    <name type="scientific">Phialemonium thermophilum</name>
    <dbReference type="NCBI Taxonomy" id="223376"/>
    <lineage>
        <taxon>Eukaryota</taxon>
        <taxon>Fungi</taxon>
        <taxon>Dikarya</taxon>
        <taxon>Ascomycota</taxon>
        <taxon>Pezizomycotina</taxon>
        <taxon>Sordariomycetes</taxon>
        <taxon>Sordariomycetidae</taxon>
        <taxon>Cephalothecales</taxon>
        <taxon>Cephalothecaceae</taxon>
        <taxon>Phialemonium</taxon>
    </lineage>
</organism>
<sequence>MEDPGWQWPFWKFGLKRDDLFTTLHDQYNTIPSSIQDPEAFHHDVFEISLEASTPAEFHRLLAARKEQRLYELNESLQSASLEIIANPHLIGTEQWQYALQLFRTRSLDSLVRYFASYLPENHPWHDQPAGDGAGDGADNRRPLAGSEASNRNNPHHPPSSSRGSFFGNRDGHHGDDDDAVVVTHEPLPISSASTIPADLPPSPRSMTMCSDESVDTVPHKYAVDTLTPARTLSFSDCDSDHHHLLDSHPDLHDDDDMSQPCDPESPATTMSEISYTGSYDLLEKETPAAAAGEATPSPDDDEIAEERGDADGPRRETESGEADETPTPRPDPRAAPFFDAKPSLPRRRHRSVSPSCAHPLSDSHTHDHHDHHHHRHHHHQHHYQLRRHHQTHNHPDKETRNVLERLRREAGSPAQRGRGRRTAKEHAAPAANRVRKPLVPDHWGGSRPAGRRRAVAD</sequence>
<reference evidence="2 3" key="1">
    <citation type="journal article" date="2024" name="Commun. Biol.">
        <title>Comparative genomic analysis of thermophilic fungi reveals convergent evolutionary adaptations and gene losses.</title>
        <authorList>
            <person name="Steindorff A.S."/>
            <person name="Aguilar-Pontes M.V."/>
            <person name="Robinson A.J."/>
            <person name="Andreopoulos B."/>
            <person name="LaButti K."/>
            <person name="Kuo A."/>
            <person name="Mondo S."/>
            <person name="Riley R."/>
            <person name="Otillar R."/>
            <person name="Haridas S."/>
            <person name="Lipzen A."/>
            <person name="Grimwood J."/>
            <person name="Schmutz J."/>
            <person name="Clum A."/>
            <person name="Reid I.D."/>
            <person name="Moisan M.C."/>
            <person name="Butler G."/>
            <person name="Nguyen T.T.M."/>
            <person name="Dewar K."/>
            <person name="Conant G."/>
            <person name="Drula E."/>
            <person name="Henrissat B."/>
            <person name="Hansel C."/>
            <person name="Singer S."/>
            <person name="Hutchinson M.I."/>
            <person name="de Vries R.P."/>
            <person name="Natvig D.O."/>
            <person name="Powell A.J."/>
            <person name="Tsang A."/>
            <person name="Grigoriev I.V."/>
        </authorList>
    </citation>
    <scope>NUCLEOTIDE SEQUENCE [LARGE SCALE GENOMIC DNA]</scope>
    <source>
        <strain evidence="2 3">ATCC 24622</strain>
    </source>
</reference>
<feature type="compositionally biased region" description="Basic and acidic residues" evidence="1">
    <location>
        <begin position="306"/>
        <end position="319"/>
    </location>
</feature>
<feature type="compositionally biased region" description="Polar residues" evidence="1">
    <location>
        <begin position="148"/>
        <end position="164"/>
    </location>
</feature>
<proteinExistence type="predicted"/>